<gene>
    <name evidence="1" type="ORF">M9H77_08358</name>
</gene>
<name>A0ACC0BXJ0_CATRO</name>
<dbReference type="Proteomes" id="UP001060085">
    <property type="component" value="Linkage Group LG02"/>
</dbReference>
<proteinExistence type="predicted"/>
<keyword evidence="2" id="KW-1185">Reference proteome</keyword>
<reference evidence="2" key="1">
    <citation type="journal article" date="2023" name="Nat. Plants">
        <title>Single-cell RNA sequencing provides a high-resolution roadmap for understanding the multicellular compartmentation of specialized metabolism.</title>
        <authorList>
            <person name="Sun S."/>
            <person name="Shen X."/>
            <person name="Li Y."/>
            <person name="Li Y."/>
            <person name="Wang S."/>
            <person name="Li R."/>
            <person name="Zhang H."/>
            <person name="Shen G."/>
            <person name="Guo B."/>
            <person name="Wei J."/>
            <person name="Xu J."/>
            <person name="St-Pierre B."/>
            <person name="Chen S."/>
            <person name="Sun C."/>
        </authorList>
    </citation>
    <scope>NUCLEOTIDE SEQUENCE [LARGE SCALE GENOMIC DNA]</scope>
</reference>
<protein>
    <submittedName>
        <fullName evidence="1">Uncharacterized protein</fullName>
    </submittedName>
</protein>
<accession>A0ACC0BXJ0</accession>
<dbReference type="EMBL" id="CM044702">
    <property type="protein sequence ID" value="KAI5677408.1"/>
    <property type="molecule type" value="Genomic_DNA"/>
</dbReference>
<evidence type="ECO:0000313" key="1">
    <source>
        <dbReference type="EMBL" id="KAI5677408.1"/>
    </source>
</evidence>
<evidence type="ECO:0000313" key="2">
    <source>
        <dbReference type="Proteomes" id="UP001060085"/>
    </source>
</evidence>
<comment type="caution">
    <text evidence="1">The sequence shown here is derived from an EMBL/GenBank/DDBJ whole genome shotgun (WGS) entry which is preliminary data.</text>
</comment>
<sequence length="98" mass="11128">MVQNITQHLVEVMKPLIRNELYFAKEQEQKEARQNQQPMTSQVVSAIAPNCIPLPFLECKQASLLTLLVAYVGGKEGGKNKLEPSTGLKWDMRDRVIF</sequence>
<organism evidence="1 2">
    <name type="scientific">Catharanthus roseus</name>
    <name type="common">Madagascar periwinkle</name>
    <name type="synonym">Vinca rosea</name>
    <dbReference type="NCBI Taxonomy" id="4058"/>
    <lineage>
        <taxon>Eukaryota</taxon>
        <taxon>Viridiplantae</taxon>
        <taxon>Streptophyta</taxon>
        <taxon>Embryophyta</taxon>
        <taxon>Tracheophyta</taxon>
        <taxon>Spermatophyta</taxon>
        <taxon>Magnoliopsida</taxon>
        <taxon>eudicotyledons</taxon>
        <taxon>Gunneridae</taxon>
        <taxon>Pentapetalae</taxon>
        <taxon>asterids</taxon>
        <taxon>lamiids</taxon>
        <taxon>Gentianales</taxon>
        <taxon>Apocynaceae</taxon>
        <taxon>Rauvolfioideae</taxon>
        <taxon>Vinceae</taxon>
        <taxon>Catharanthinae</taxon>
        <taxon>Catharanthus</taxon>
    </lineage>
</organism>